<comment type="caution">
    <text evidence="2">The sequence shown here is derived from an EMBL/GenBank/DDBJ whole genome shotgun (WGS) entry which is preliminary data.</text>
</comment>
<evidence type="ECO:0000313" key="3">
    <source>
        <dbReference type="Proteomes" id="UP001176500"/>
    </source>
</evidence>
<dbReference type="RefSeq" id="WP_301481352.1">
    <property type="nucleotide sequence ID" value="NZ_JASMRX010000040.1"/>
</dbReference>
<evidence type="ECO:0000256" key="1">
    <source>
        <dbReference type="SAM" id="MobiDB-lite"/>
    </source>
</evidence>
<protein>
    <submittedName>
        <fullName evidence="2">Ribulokinase</fullName>
    </submittedName>
</protein>
<dbReference type="EMBL" id="JASMRX010000040">
    <property type="protein sequence ID" value="MDN6881827.1"/>
    <property type="molecule type" value="Genomic_DNA"/>
</dbReference>
<sequence>MSQQNVKGATTKPTAASAQTHGRLTVPQVYDLFCYVQAVCGRTTGTIEPPAVPANAEEVFADFGDFDTISVWLVDGWPVAASDQMTMTHWHVNAGQ</sequence>
<keyword evidence="3" id="KW-1185">Reference proteome</keyword>
<gene>
    <name evidence="2" type="ORF">QO199_24610</name>
</gene>
<accession>A0ABT8LWZ0</accession>
<reference evidence="2" key="1">
    <citation type="submission" date="2023-05" db="EMBL/GenBank/DDBJ databases">
        <title>Cannabis rhizosphere genomes.</title>
        <authorList>
            <person name="Goff K.L."/>
        </authorList>
    </citation>
    <scope>NUCLEOTIDE SEQUENCE</scope>
    <source>
        <strain evidence="2">SPPC 2817</strain>
    </source>
</reference>
<proteinExistence type="predicted"/>
<evidence type="ECO:0000313" key="2">
    <source>
        <dbReference type="EMBL" id="MDN6881827.1"/>
    </source>
</evidence>
<name>A0ABT8LWZ0_9GAMM</name>
<organism evidence="2 3">
    <name type="scientific">Serratia bockelmannii</name>
    <dbReference type="NCBI Taxonomy" id="2703793"/>
    <lineage>
        <taxon>Bacteria</taxon>
        <taxon>Pseudomonadati</taxon>
        <taxon>Pseudomonadota</taxon>
        <taxon>Gammaproteobacteria</taxon>
        <taxon>Enterobacterales</taxon>
        <taxon>Yersiniaceae</taxon>
        <taxon>Serratia</taxon>
    </lineage>
</organism>
<feature type="region of interest" description="Disordered" evidence="1">
    <location>
        <begin position="1"/>
        <end position="20"/>
    </location>
</feature>
<dbReference type="Proteomes" id="UP001176500">
    <property type="component" value="Unassembled WGS sequence"/>
</dbReference>